<evidence type="ECO:0000256" key="2">
    <source>
        <dbReference type="ARBA" id="ARBA00022475"/>
    </source>
</evidence>
<evidence type="ECO:0000313" key="14">
    <source>
        <dbReference type="Proteomes" id="UP001299970"/>
    </source>
</evidence>
<comment type="subcellular location">
    <subcellularLocation>
        <location evidence="1">Cell membrane</location>
        <topology evidence="1">Multi-pass membrane protein</topology>
    </subcellularLocation>
</comment>
<keyword evidence="6 10" id="KW-1133">Transmembrane helix</keyword>
<keyword evidence="3 10" id="KW-0812">Transmembrane</keyword>
<dbReference type="Gene3D" id="2.60.40.1220">
    <property type="match status" value="1"/>
</dbReference>
<dbReference type="Proteomes" id="UP001299970">
    <property type="component" value="Unassembled WGS sequence"/>
</dbReference>
<evidence type="ECO:0000256" key="3">
    <source>
        <dbReference type="ARBA" id="ARBA00022692"/>
    </source>
</evidence>
<feature type="transmembrane region" description="Helical" evidence="10">
    <location>
        <begin position="200"/>
        <end position="223"/>
    </location>
</feature>
<feature type="domain" description="Copper resistance protein D" evidence="12">
    <location>
        <begin position="332"/>
        <end position="425"/>
    </location>
</feature>
<feature type="domain" description="CopC" evidence="11">
    <location>
        <begin position="43"/>
        <end position="138"/>
    </location>
</feature>
<feature type="transmembrane region" description="Helical" evidence="10">
    <location>
        <begin position="161"/>
        <end position="179"/>
    </location>
</feature>
<evidence type="ECO:0000256" key="5">
    <source>
        <dbReference type="ARBA" id="ARBA00022729"/>
    </source>
</evidence>
<comment type="caution">
    <text evidence="13">The sequence shown here is derived from an EMBL/GenBank/DDBJ whole genome shotgun (WGS) entry which is preliminary data.</text>
</comment>
<feature type="region of interest" description="Disordered" evidence="9">
    <location>
        <begin position="475"/>
        <end position="507"/>
    </location>
</feature>
<evidence type="ECO:0000259" key="11">
    <source>
        <dbReference type="Pfam" id="PF04234"/>
    </source>
</evidence>
<feature type="transmembrane region" description="Helical" evidence="10">
    <location>
        <begin position="333"/>
        <end position="356"/>
    </location>
</feature>
<accession>A0ABS9T9T0</accession>
<feature type="transmembrane region" description="Helical" evidence="10">
    <location>
        <begin position="408"/>
        <end position="428"/>
    </location>
</feature>
<sequence>MSTAAADFFPDSRRRTRRPRSVLLGLLVALLWLALPAPAASAHAYLLASTPPDGYAVPTSPTALSLDFDQSVTIGATPMELTDTAGAPHSVGPAMLSLGGRRLSAPVPAQLANGGYRIRWEVTADDGDLVSGTITFTVGPGAIAPAGGSGGAAVESPVVVVARWALFAGLALALGGVVGDRFTGRVLHEVDADRAARPRPLTIVGAGLGAVAAVVLAAAQVGLNLGQLVSTGPGRVLGVEILAFALTAALAGLGRHHQGPIVRTSVAVALLAVVAAEGLRAHPHEDSPILGTALTIAHLFAAGIWIGALVHVLRVAHRWRDRVGWTRLLIHDYARLALILVAVVVATGTAEAIIVLPTPASLITTAYGLVLLGKITLVAVVLAIATLARRRLRHSVRAAAGQPLGRAVRVEAAGLVGVLAATAVLVSVTPAGPTSTDLAAPPPPVGPVVPVGTLAGQITVNASASAGQLVIRMSSPDRDDLGTDDTGPAHTGSDNNTPVVAQGGANGDGAAPADYRISALLTAPGAAPAALTLRGCGPGCFTSPVTWQPGNNQLRLTVAAAPWSGGAATLDIPWPATSDPTLLPAVLVAMRGVKQMTVHQAVTSNYTGDPGAETPLSFSGTDYLATEPYGSGGGKPVILTSRPEETEIGLGFPGGIAIRLSLGPDHRILHEVATTPNHLITSTFEYPPDAGP</sequence>
<evidence type="ECO:0000256" key="8">
    <source>
        <dbReference type="ARBA" id="ARBA00023136"/>
    </source>
</evidence>
<feature type="transmembrane region" description="Helical" evidence="10">
    <location>
        <begin position="235"/>
        <end position="253"/>
    </location>
</feature>
<keyword evidence="2" id="KW-1003">Cell membrane</keyword>
<evidence type="ECO:0000256" key="7">
    <source>
        <dbReference type="ARBA" id="ARBA00023008"/>
    </source>
</evidence>
<protein>
    <submittedName>
        <fullName evidence="13">Copper resistance protein CopC</fullName>
    </submittedName>
</protein>
<keyword evidence="8 10" id="KW-0472">Membrane</keyword>
<feature type="transmembrane region" description="Helical" evidence="10">
    <location>
        <begin position="265"/>
        <end position="283"/>
    </location>
</feature>
<dbReference type="PANTHER" id="PTHR34820:SF4">
    <property type="entry name" value="INNER MEMBRANE PROTEIN YEBZ"/>
    <property type="match status" value="1"/>
</dbReference>
<evidence type="ECO:0000259" key="12">
    <source>
        <dbReference type="Pfam" id="PF05425"/>
    </source>
</evidence>
<gene>
    <name evidence="13" type="ORF">MMF94_06115</name>
</gene>
<evidence type="ECO:0000256" key="9">
    <source>
        <dbReference type="SAM" id="MobiDB-lite"/>
    </source>
</evidence>
<organism evidence="13 14">
    <name type="scientific">Pseudonocardia alaniniphila</name>
    <dbReference type="NCBI Taxonomy" id="75291"/>
    <lineage>
        <taxon>Bacteria</taxon>
        <taxon>Bacillati</taxon>
        <taxon>Actinomycetota</taxon>
        <taxon>Actinomycetes</taxon>
        <taxon>Pseudonocardiales</taxon>
        <taxon>Pseudonocardiaceae</taxon>
        <taxon>Pseudonocardia</taxon>
    </lineage>
</organism>
<dbReference type="InterPro" id="IPR032694">
    <property type="entry name" value="CopC/D"/>
</dbReference>
<evidence type="ECO:0000256" key="10">
    <source>
        <dbReference type="SAM" id="Phobius"/>
    </source>
</evidence>
<dbReference type="InterPro" id="IPR014756">
    <property type="entry name" value="Ig_E-set"/>
</dbReference>
<keyword evidence="14" id="KW-1185">Reference proteome</keyword>
<name>A0ABS9T9T0_9PSEU</name>
<proteinExistence type="predicted"/>
<dbReference type="Pfam" id="PF04234">
    <property type="entry name" value="CopC"/>
    <property type="match status" value="1"/>
</dbReference>
<dbReference type="RefSeq" id="WP_241035276.1">
    <property type="nucleotide sequence ID" value="NZ_BAAAJF010000018.1"/>
</dbReference>
<dbReference type="InterPro" id="IPR007348">
    <property type="entry name" value="CopC_dom"/>
</dbReference>
<evidence type="ECO:0000256" key="1">
    <source>
        <dbReference type="ARBA" id="ARBA00004651"/>
    </source>
</evidence>
<feature type="transmembrane region" description="Helical" evidence="10">
    <location>
        <begin position="289"/>
        <end position="313"/>
    </location>
</feature>
<reference evidence="13 14" key="1">
    <citation type="submission" date="2022-03" db="EMBL/GenBank/DDBJ databases">
        <title>Pseudonocardia alaer sp. nov., a novel actinomycete isolated from reed forest soil.</title>
        <authorList>
            <person name="Wang L."/>
        </authorList>
    </citation>
    <scope>NUCLEOTIDE SEQUENCE [LARGE SCALE GENOMIC DNA]</scope>
    <source>
        <strain evidence="13 14">Y-16303</strain>
    </source>
</reference>
<dbReference type="EMBL" id="JAKXMK010000004">
    <property type="protein sequence ID" value="MCH6165251.1"/>
    <property type="molecule type" value="Genomic_DNA"/>
</dbReference>
<keyword evidence="7" id="KW-0186">Copper</keyword>
<dbReference type="SUPFAM" id="SSF81296">
    <property type="entry name" value="E set domains"/>
    <property type="match status" value="1"/>
</dbReference>
<dbReference type="InterPro" id="IPR008457">
    <property type="entry name" value="Cu-R_CopD_dom"/>
</dbReference>
<dbReference type="PANTHER" id="PTHR34820">
    <property type="entry name" value="INNER MEMBRANE PROTEIN YEBZ"/>
    <property type="match status" value="1"/>
</dbReference>
<evidence type="ECO:0000256" key="6">
    <source>
        <dbReference type="ARBA" id="ARBA00022989"/>
    </source>
</evidence>
<dbReference type="Pfam" id="PF05425">
    <property type="entry name" value="CopD"/>
    <property type="match status" value="1"/>
</dbReference>
<dbReference type="InterPro" id="IPR014755">
    <property type="entry name" value="Cu-Rt/internalin_Ig-like"/>
</dbReference>
<evidence type="ECO:0000256" key="4">
    <source>
        <dbReference type="ARBA" id="ARBA00022723"/>
    </source>
</evidence>
<keyword evidence="5" id="KW-0732">Signal</keyword>
<evidence type="ECO:0000313" key="13">
    <source>
        <dbReference type="EMBL" id="MCH6165251.1"/>
    </source>
</evidence>
<feature type="transmembrane region" description="Helical" evidence="10">
    <location>
        <begin position="362"/>
        <end position="387"/>
    </location>
</feature>
<keyword evidence="4" id="KW-0479">Metal-binding</keyword>